<keyword evidence="2" id="KW-0521">NADP</keyword>
<keyword evidence="6" id="KW-1185">Reference proteome</keyword>
<dbReference type="PRINTS" id="PR00080">
    <property type="entry name" value="SDRFAMILY"/>
</dbReference>
<organism evidence="5 6">
    <name type="scientific">Piptocephalis cylindrospora</name>
    <dbReference type="NCBI Taxonomy" id="1907219"/>
    <lineage>
        <taxon>Eukaryota</taxon>
        <taxon>Fungi</taxon>
        <taxon>Fungi incertae sedis</taxon>
        <taxon>Zoopagomycota</taxon>
        <taxon>Zoopagomycotina</taxon>
        <taxon>Zoopagomycetes</taxon>
        <taxon>Zoopagales</taxon>
        <taxon>Piptocephalidaceae</taxon>
        <taxon>Piptocephalis</taxon>
    </lineage>
</organism>
<dbReference type="AlphaFoldDB" id="A0A4P9Y0M9"/>
<dbReference type="PANTHER" id="PTHR42901">
    <property type="entry name" value="ALCOHOL DEHYDROGENASE"/>
    <property type="match status" value="1"/>
</dbReference>
<dbReference type="EMBL" id="KZ988517">
    <property type="protein sequence ID" value="RKP12032.1"/>
    <property type="molecule type" value="Genomic_DNA"/>
</dbReference>
<evidence type="ECO:0000256" key="3">
    <source>
        <dbReference type="ARBA" id="ARBA00023002"/>
    </source>
</evidence>
<dbReference type="Proteomes" id="UP000267251">
    <property type="component" value="Unassembled WGS sequence"/>
</dbReference>
<reference evidence="6" key="1">
    <citation type="journal article" date="2018" name="Nat. Microbiol.">
        <title>Leveraging single-cell genomics to expand the fungal tree of life.</title>
        <authorList>
            <person name="Ahrendt S.R."/>
            <person name="Quandt C.A."/>
            <person name="Ciobanu D."/>
            <person name="Clum A."/>
            <person name="Salamov A."/>
            <person name="Andreopoulos B."/>
            <person name="Cheng J.F."/>
            <person name="Woyke T."/>
            <person name="Pelin A."/>
            <person name="Henrissat B."/>
            <person name="Reynolds N.K."/>
            <person name="Benny G.L."/>
            <person name="Smith M.E."/>
            <person name="James T.Y."/>
            <person name="Grigoriev I.V."/>
        </authorList>
    </citation>
    <scope>NUCLEOTIDE SEQUENCE [LARGE SCALE GENOMIC DNA]</scope>
</reference>
<dbReference type="Gene3D" id="3.40.50.720">
    <property type="entry name" value="NAD(P)-binding Rossmann-like Domain"/>
    <property type="match status" value="1"/>
</dbReference>
<evidence type="ECO:0000313" key="5">
    <source>
        <dbReference type="EMBL" id="RKP12032.1"/>
    </source>
</evidence>
<dbReference type="FunFam" id="3.40.50.720:FF:000047">
    <property type="entry name" value="NADP-dependent L-serine/L-allo-threonine dehydrogenase"/>
    <property type="match status" value="1"/>
</dbReference>
<dbReference type="InterPro" id="IPR020904">
    <property type="entry name" value="Sc_DH/Rdtase_CS"/>
</dbReference>
<gene>
    <name evidence="5" type="ORF">BJ684DRAFT_12095</name>
</gene>
<keyword evidence="3" id="KW-0560">Oxidoreductase</keyword>
<dbReference type="PROSITE" id="PS51257">
    <property type="entry name" value="PROKAR_LIPOPROTEIN"/>
    <property type="match status" value="1"/>
</dbReference>
<dbReference type="PROSITE" id="PS00061">
    <property type="entry name" value="ADH_SHORT"/>
    <property type="match status" value="1"/>
</dbReference>
<protein>
    <recommendedName>
        <fullName evidence="7">NAD(P)-binding protein</fullName>
    </recommendedName>
</protein>
<name>A0A4P9Y0M9_9FUNG</name>
<evidence type="ECO:0000256" key="4">
    <source>
        <dbReference type="RuleBase" id="RU000363"/>
    </source>
</evidence>
<dbReference type="SUPFAM" id="SSF51735">
    <property type="entry name" value="NAD(P)-binding Rossmann-fold domains"/>
    <property type="match status" value="1"/>
</dbReference>
<proteinExistence type="inferred from homology"/>
<sequence>MSRLAGKIVLITGASSGIGAACARQFAQSGAHLIITARREEKLTELKKAIQASQPECQIHVSKLDVQDNESVNQMVNDLPDNFKKINILVNNAGLAIEIDTVDKVELDAVDKVLNTNVRGVIYMIRAILPGMRERKNGHVINIGSIAGLEAYPHGGLYCASKYALHALSESMRHELADTPIRVTEIQPGMVETEFSLVRFKGDADRAGNMYKGVQALNGDDVAEAVVFAASRPAHVAVADMLIMPTCQSSSKIPVKRH</sequence>
<dbReference type="OrthoDB" id="6251714at2759"/>
<dbReference type="GO" id="GO:0016616">
    <property type="term" value="F:oxidoreductase activity, acting on the CH-OH group of donors, NAD or NADP as acceptor"/>
    <property type="evidence" value="ECO:0007669"/>
    <property type="project" value="UniProtKB-ARBA"/>
</dbReference>
<evidence type="ECO:0000313" key="6">
    <source>
        <dbReference type="Proteomes" id="UP000267251"/>
    </source>
</evidence>
<evidence type="ECO:0000256" key="2">
    <source>
        <dbReference type="ARBA" id="ARBA00022857"/>
    </source>
</evidence>
<dbReference type="PANTHER" id="PTHR42901:SF1">
    <property type="entry name" value="ALCOHOL DEHYDROGENASE"/>
    <property type="match status" value="1"/>
</dbReference>
<dbReference type="PRINTS" id="PR00081">
    <property type="entry name" value="GDHRDH"/>
</dbReference>
<comment type="similarity">
    <text evidence="1 4">Belongs to the short-chain dehydrogenases/reductases (SDR) family.</text>
</comment>
<dbReference type="InterPro" id="IPR036291">
    <property type="entry name" value="NAD(P)-bd_dom_sf"/>
</dbReference>
<dbReference type="InterPro" id="IPR002347">
    <property type="entry name" value="SDR_fam"/>
</dbReference>
<accession>A0A4P9Y0M9</accession>
<evidence type="ECO:0008006" key="7">
    <source>
        <dbReference type="Google" id="ProtNLM"/>
    </source>
</evidence>
<dbReference type="Pfam" id="PF00106">
    <property type="entry name" value="adh_short"/>
    <property type="match status" value="1"/>
</dbReference>
<evidence type="ECO:0000256" key="1">
    <source>
        <dbReference type="ARBA" id="ARBA00006484"/>
    </source>
</evidence>